<gene>
    <name evidence="2" type="ORF">NIES2135_43890</name>
</gene>
<dbReference type="InterPro" id="IPR029044">
    <property type="entry name" value="Nucleotide-diphossugar_trans"/>
</dbReference>
<dbReference type="PANTHER" id="PTHR22916">
    <property type="entry name" value="GLYCOSYLTRANSFERASE"/>
    <property type="match status" value="1"/>
</dbReference>
<protein>
    <submittedName>
        <fullName evidence="2">Family 2 glycosyl transferase</fullName>
    </submittedName>
</protein>
<keyword evidence="3" id="KW-1185">Reference proteome</keyword>
<proteinExistence type="predicted"/>
<evidence type="ECO:0000313" key="3">
    <source>
        <dbReference type="Proteomes" id="UP000217895"/>
    </source>
</evidence>
<organism evidence="2 3">
    <name type="scientific">Leptolyngbya boryana NIES-2135</name>
    <dbReference type="NCBI Taxonomy" id="1973484"/>
    <lineage>
        <taxon>Bacteria</taxon>
        <taxon>Bacillati</taxon>
        <taxon>Cyanobacteriota</taxon>
        <taxon>Cyanophyceae</taxon>
        <taxon>Leptolyngbyales</taxon>
        <taxon>Leptolyngbyaceae</taxon>
        <taxon>Leptolyngbya group</taxon>
        <taxon>Leptolyngbya</taxon>
    </lineage>
</organism>
<dbReference type="Gene3D" id="3.90.550.10">
    <property type="entry name" value="Spore Coat Polysaccharide Biosynthesis Protein SpsA, Chain A"/>
    <property type="match status" value="1"/>
</dbReference>
<dbReference type="AlphaFoldDB" id="A0A1Z4JLH2"/>
<name>A0A1Z4JLH2_LEPBY</name>
<dbReference type="EMBL" id="AP018203">
    <property type="protein sequence ID" value="BAY57523.1"/>
    <property type="molecule type" value="Genomic_DNA"/>
</dbReference>
<reference evidence="2 3" key="1">
    <citation type="submission" date="2017-06" db="EMBL/GenBank/DDBJ databases">
        <title>Genome sequencing of cyanobaciteial culture collection at National Institute for Environmental Studies (NIES).</title>
        <authorList>
            <person name="Hirose Y."/>
            <person name="Shimura Y."/>
            <person name="Fujisawa T."/>
            <person name="Nakamura Y."/>
            <person name="Kawachi M."/>
        </authorList>
    </citation>
    <scope>NUCLEOTIDE SEQUENCE [LARGE SCALE GENOMIC DNA]</scope>
    <source>
        <strain evidence="2 3">NIES-2135</strain>
    </source>
</reference>
<dbReference type="SUPFAM" id="SSF53448">
    <property type="entry name" value="Nucleotide-diphospho-sugar transferases"/>
    <property type="match status" value="1"/>
</dbReference>
<dbReference type="GO" id="GO:0016758">
    <property type="term" value="F:hexosyltransferase activity"/>
    <property type="evidence" value="ECO:0007669"/>
    <property type="project" value="UniProtKB-ARBA"/>
</dbReference>
<keyword evidence="2" id="KW-0808">Transferase</keyword>
<evidence type="ECO:0000313" key="2">
    <source>
        <dbReference type="EMBL" id="BAY57523.1"/>
    </source>
</evidence>
<dbReference type="Proteomes" id="UP000217895">
    <property type="component" value="Chromosome"/>
</dbReference>
<evidence type="ECO:0000259" key="1">
    <source>
        <dbReference type="Pfam" id="PF00535"/>
    </source>
</evidence>
<sequence>MSTSPLVSVIIPTCNYGKFIAATLDSVRAQSYHPLETIVVDDGSTDHTADVVRAYPEVRYFYQSNQGVSVARNRAIAEAQGEFIAFLDADDVWQPNKLSIQIAYMLENPDVGITATKIKNFIEPGTQLPSWFQPEIGLEDHKSPIPSTLVVRRTVFSQIGNFSPDYRASEDLEWLCRARDAQIPIITLPETLILRRLHGANLSWQAWRESVHRAIKILRASLARKTQRLAD</sequence>
<dbReference type="Pfam" id="PF00535">
    <property type="entry name" value="Glycos_transf_2"/>
    <property type="match status" value="1"/>
</dbReference>
<dbReference type="PANTHER" id="PTHR22916:SF3">
    <property type="entry name" value="UDP-GLCNAC:BETAGAL BETA-1,3-N-ACETYLGLUCOSAMINYLTRANSFERASE-LIKE PROTEIN 1"/>
    <property type="match status" value="1"/>
</dbReference>
<feature type="domain" description="Glycosyltransferase 2-like" evidence="1">
    <location>
        <begin position="8"/>
        <end position="131"/>
    </location>
</feature>
<dbReference type="InterPro" id="IPR001173">
    <property type="entry name" value="Glyco_trans_2-like"/>
</dbReference>
<accession>A0A1Z4JLH2</accession>